<dbReference type="RefSeq" id="WP_217776648.1">
    <property type="nucleotide sequence ID" value="NZ_JAHRWL010000001.1"/>
</dbReference>
<evidence type="ECO:0000313" key="2">
    <source>
        <dbReference type="EMBL" id="MBV2358797.1"/>
    </source>
</evidence>
<evidence type="ECO:0000313" key="3">
    <source>
        <dbReference type="Proteomes" id="UP001166293"/>
    </source>
</evidence>
<keyword evidence="3" id="KW-1185">Reference proteome</keyword>
<name>A0ABS6N447_9RHOB</name>
<reference evidence="2" key="1">
    <citation type="submission" date="2021-06" db="EMBL/GenBank/DDBJ databases">
        <title>Thalassococcus sp. CAU 1522 isolated from sea sand, Republic of Korea.</title>
        <authorList>
            <person name="Kim W."/>
        </authorList>
    </citation>
    <scope>NUCLEOTIDE SEQUENCE</scope>
    <source>
        <strain evidence="2">CAU 1522</strain>
    </source>
</reference>
<comment type="caution">
    <text evidence="2">The sequence shown here is derived from an EMBL/GenBank/DDBJ whole genome shotgun (WGS) entry which is preliminary data.</text>
</comment>
<sequence>MRGIAIGLLVLSLAAGCGDALDDVPKLADLDVPENAAQAEALAAPAGDETAIADAPAPAIAEDEKPRRGLLGFLRARADAAQSPVQQDDAAVPQDVAPAGSAMAEPAPDAEPAVPAATEPRRGGLFAALRGGNTAADSTTPTRGAPPPGAPDYEQVGPGVTLPYGQIARLCGTPVNRLGREVGRYPERGRGYVLYDTAPGSTAPHTFFVTGFDDGCARQFTAALALFGSPEMHEQLRYGAPSKTLPVSETDAAYETIKSRVCRVGEGRPCGARMSTLARDTAFLSVYERFGDNVRWKNILLHDGKVAALDIKSK</sequence>
<feature type="region of interest" description="Disordered" evidence="1">
    <location>
        <begin position="132"/>
        <end position="151"/>
    </location>
</feature>
<dbReference type="PROSITE" id="PS51257">
    <property type="entry name" value="PROKAR_LIPOPROTEIN"/>
    <property type="match status" value="1"/>
</dbReference>
<gene>
    <name evidence="2" type="ORF">KUH32_03345</name>
</gene>
<feature type="region of interest" description="Disordered" evidence="1">
    <location>
        <begin position="97"/>
        <end position="117"/>
    </location>
</feature>
<dbReference type="EMBL" id="JAHRWL010000001">
    <property type="protein sequence ID" value="MBV2358797.1"/>
    <property type="molecule type" value="Genomic_DNA"/>
</dbReference>
<evidence type="ECO:0008006" key="4">
    <source>
        <dbReference type="Google" id="ProtNLM"/>
    </source>
</evidence>
<organism evidence="2 3">
    <name type="scientific">Thalassococcus arenae</name>
    <dbReference type="NCBI Taxonomy" id="2851652"/>
    <lineage>
        <taxon>Bacteria</taxon>
        <taxon>Pseudomonadati</taxon>
        <taxon>Pseudomonadota</taxon>
        <taxon>Alphaproteobacteria</taxon>
        <taxon>Rhodobacterales</taxon>
        <taxon>Roseobacteraceae</taxon>
        <taxon>Thalassococcus</taxon>
    </lineage>
</organism>
<evidence type="ECO:0000256" key="1">
    <source>
        <dbReference type="SAM" id="MobiDB-lite"/>
    </source>
</evidence>
<dbReference type="Proteomes" id="UP001166293">
    <property type="component" value="Unassembled WGS sequence"/>
</dbReference>
<accession>A0ABS6N447</accession>
<protein>
    <recommendedName>
        <fullName evidence="4">Lipoprotein</fullName>
    </recommendedName>
</protein>
<proteinExistence type="predicted"/>